<dbReference type="EMBL" id="OU898280">
    <property type="protein sequence ID" value="CAG9834079.1"/>
    <property type="molecule type" value="Genomic_DNA"/>
</dbReference>
<keyword evidence="2" id="KW-1185">Reference proteome</keyword>
<evidence type="ECO:0000313" key="2">
    <source>
        <dbReference type="Proteomes" id="UP001153709"/>
    </source>
</evidence>
<reference evidence="1" key="1">
    <citation type="submission" date="2022-01" db="EMBL/GenBank/DDBJ databases">
        <authorList>
            <person name="King R."/>
        </authorList>
    </citation>
    <scope>NUCLEOTIDE SEQUENCE</scope>
</reference>
<proteinExistence type="predicted"/>
<dbReference type="Proteomes" id="UP001153709">
    <property type="component" value="Chromosome 5"/>
</dbReference>
<evidence type="ECO:0000313" key="1">
    <source>
        <dbReference type="EMBL" id="CAG9834079.1"/>
    </source>
</evidence>
<sequence length="107" mass="12360">MMMIFTLSTATLKSSTELHLNQSLKTFNHDTLLLPPLIFSCTISLSSSYRCPLITCPRYSKFLLFIVFIISHSLPISHNTSNCFYFYKRISCYFYPSSYFGCLIITI</sequence>
<dbReference type="AlphaFoldDB" id="A0A9N9XAP9"/>
<accession>A0A9N9XAP9</accession>
<gene>
    <name evidence="1" type="ORF">DIABBA_LOCUS7428</name>
</gene>
<protein>
    <submittedName>
        <fullName evidence="1">Uncharacterized protein</fullName>
    </submittedName>
</protein>
<organism evidence="1 2">
    <name type="scientific">Diabrotica balteata</name>
    <name type="common">Banded cucumber beetle</name>
    <dbReference type="NCBI Taxonomy" id="107213"/>
    <lineage>
        <taxon>Eukaryota</taxon>
        <taxon>Metazoa</taxon>
        <taxon>Ecdysozoa</taxon>
        <taxon>Arthropoda</taxon>
        <taxon>Hexapoda</taxon>
        <taxon>Insecta</taxon>
        <taxon>Pterygota</taxon>
        <taxon>Neoptera</taxon>
        <taxon>Endopterygota</taxon>
        <taxon>Coleoptera</taxon>
        <taxon>Polyphaga</taxon>
        <taxon>Cucujiformia</taxon>
        <taxon>Chrysomeloidea</taxon>
        <taxon>Chrysomelidae</taxon>
        <taxon>Galerucinae</taxon>
        <taxon>Diabroticina</taxon>
        <taxon>Diabroticites</taxon>
        <taxon>Diabrotica</taxon>
    </lineage>
</organism>
<name>A0A9N9XAP9_DIABA</name>